<name>A0A3A9ZQV3_9ACTN</name>
<dbReference type="EMBL" id="RBAK01000001">
    <property type="protein sequence ID" value="RKN50344.1"/>
    <property type="molecule type" value="Genomic_DNA"/>
</dbReference>
<reference evidence="1 2" key="1">
    <citation type="journal article" date="2004" name="Syst. Appl. Microbiol.">
        <title>Cryptoendolithic actinomycetes from antarctic sandstone rock samples: Micromonospora endolithica sp. nov. and two isolates related to Micromonospora coerulea Jensen 1932.</title>
        <authorList>
            <person name="Hirsch P."/>
            <person name="Mevs U."/>
            <person name="Kroppenstedt R.M."/>
            <person name="Schumann P."/>
            <person name="Stackebrandt E."/>
        </authorList>
    </citation>
    <scope>NUCLEOTIDE SEQUENCE [LARGE SCALE GENOMIC DNA]</scope>
    <source>
        <strain evidence="1 2">JCM 12677</strain>
    </source>
</reference>
<proteinExistence type="predicted"/>
<comment type="caution">
    <text evidence="1">The sequence shown here is derived from an EMBL/GenBank/DDBJ whole genome shotgun (WGS) entry which is preliminary data.</text>
</comment>
<evidence type="ECO:0000313" key="2">
    <source>
        <dbReference type="Proteomes" id="UP000281726"/>
    </source>
</evidence>
<gene>
    <name evidence="1" type="ORF">D7223_00570</name>
</gene>
<evidence type="ECO:0008006" key="3">
    <source>
        <dbReference type="Google" id="ProtNLM"/>
    </source>
</evidence>
<dbReference type="Proteomes" id="UP000281726">
    <property type="component" value="Unassembled WGS sequence"/>
</dbReference>
<organism evidence="1 2">
    <name type="scientific">Micromonospora endolithica</name>
    <dbReference type="NCBI Taxonomy" id="230091"/>
    <lineage>
        <taxon>Bacteria</taxon>
        <taxon>Bacillati</taxon>
        <taxon>Actinomycetota</taxon>
        <taxon>Actinomycetes</taxon>
        <taxon>Micromonosporales</taxon>
        <taxon>Micromonosporaceae</taxon>
        <taxon>Micromonospora</taxon>
    </lineage>
</organism>
<evidence type="ECO:0000313" key="1">
    <source>
        <dbReference type="EMBL" id="RKN50344.1"/>
    </source>
</evidence>
<dbReference type="AlphaFoldDB" id="A0A3A9ZQV3"/>
<accession>A0A3A9ZQV3</accession>
<sequence>MDIAADRGVLRADYHDRGPGAHYVTLTGALLVRDARIAWLKPIWLPPVSSRTTLRACWPPPGPLRLAVDLTALRNLDCAALAVQLPVRDYASSLGQQIVITAAAGAPARVVRLSAVNPLLGYPALPPRPGGEDPTRSKAA</sequence>
<protein>
    <recommendedName>
        <fullName evidence="3">STAS domain-containing protein</fullName>
    </recommendedName>
</protein>
<dbReference type="RefSeq" id="WP_120723668.1">
    <property type="nucleotide sequence ID" value="NZ_RBAK01000001.1"/>
</dbReference>
<dbReference type="OrthoDB" id="3404382at2"/>
<keyword evidence="2" id="KW-1185">Reference proteome</keyword>